<dbReference type="Gene3D" id="3.40.50.300">
    <property type="entry name" value="P-loop containing nucleotide triphosphate hydrolases"/>
    <property type="match status" value="2"/>
</dbReference>
<feature type="domain" description="Phosphoribulokinase/uridine kinase" evidence="1">
    <location>
        <begin position="37"/>
        <end position="198"/>
    </location>
</feature>
<dbReference type="InterPro" id="IPR006083">
    <property type="entry name" value="PRK/URK"/>
</dbReference>
<accession>A0A0D2ID84</accession>
<dbReference type="STRING" id="1442371.A0A0D2ID84"/>
<dbReference type="PANTHER" id="PTHR10285">
    <property type="entry name" value="URIDINE KINASE"/>
    <property type="match status" value="1"/>
</dbReference>
<dbReference type="InterPro" id="IPR027417">
    <property type="entry name" value="P-loop_NTPase"/>
</dbReference>
<keyword evidence="3" id="KW-1185">Reference proteome</keyword>
<name>A0A0D2ID84_9EURO</name>
<dbReference type="Pfam" id="PF00485">
    <property type="entry name" value="PRK"/>
    <property type="match status" value="1"/>
</dbReference>
<organism evidence="2 3">
    <name type="scientific">Fonsecaea multimorphosa CBS 102226</name>
    <dbReference type="NCBI Taxonomy" id="1442371"/>
    <lineage>
        <taxon>Eukaryota</taxon>
        <taxon>Fungi</taxon>
        <taxon>Dikarya</taxon>
        <taxon>Ascomycota</taxon>
        <taxon>Pezizomycotina</taxon>
        <taxon>Eurotiomycetes</taxon>
        <taxon>Chaetothyriomycetidae</taxon>
        <taxon>Chaetothyriales</taxon>
        <taxon>Herpotrichiellaceae</taxon>
        <taxon>Fonsecaea</taxon>
    </lineage>
</organism>
<dbReference type="SUPFAM" id="SSF52540">
    <property type="entry name" value="P-loop containing nucleoside triphosphate hydrolases"/>
    <property type="match status" value="1"/>
</dbReference>
<dbReference type="GO" id="GO:0005524">
    <property type="term" value="F:ATP binding"/>
    <property type="evidence" value="ECO:0007669"/>
    <property type="project" value="InterPro"/>
</dbReference>
<dbReference type="VEuPathDB" id="FungiDB:Z520_09012"/>
<dbReference type="RefSeq" id="XP_016629219.1">
    <property type="nucleotide sequence ID" value="XM_016779508.1"/>
</dbReference>
<dbReference type="Proteomes" id="UP000053411">
    <property type="component" value="Unassembled WGS sequence"/>
</dbReference>
<evidence type="ECO:0000313" key="2">
    <source>
        <dbReference type="EMBL" id="KIX95096.1"/>
    </source>
</evidence>
<dbReference type="GO" id="GO:0016301">
    <property type="term" value="F:kinase activity"/>
    <property type="evidence" value="ECO:0007669"/>
    <property type="project" value="InterPro"/>
</dbReference>
<evidence type="ECO:0000313" key="3">
    <source>
        <dbReference type="Proteomes" id="UP000053411"/>
    </source>
</evidence>
<dbReference type="OrthoDB" id="6362633at2759"/>
<reference evidence="2 3" key="1">
    <citation type="submission" date="2015-01" db="EMBL/GenBank/DDBJ databases">
        <title>The Genome Sequence of Fonsecaea multimorphosa CBS 102226.</title>
        <authorList>
            <consortium name="The Broad Institute Genomics Platform"/>
            <person name="Cuomo C."/>
            <person name="de Hoog S."/>
            <person name="Gorbushina A."/>
            <person name="Stielow B."/>
            <person name="Teixiera M."/>
            <person name="Abouelleil A."/>
            <person name="Chapman S.B."/>
            <person name="Priest M."/>
            <person name="Young S.K."/>
            <person name="Wortman J."/>
            <person name="Nusbaum C."/>
            <person name="Birren B."/>
        </authorList>
    </citation>
    <scope>NUCLEOTIDE SEQUENCE [LARGE SCALE GENOMIC DNA]</scope>
    <source>
        <strain evidence="2 3">CBS 102226</strain>
    </source>
</reference>
<dbReference type="EMBL" id="KN848083">
    <property type="protein sequence ID" value="KIX95096.1"/>
    <property type="molecule type" value="Genomic_DNA"/>
</dbReference>
<proteinExistence type="predicted"/>
<sequence>MTLAMVDKTLEDTIDILSKRINDLLVKFSLYPDRRVMIAFAGVPGSGKSTVSSKLLKRLPQKAIDNVVVVPMDGFHFPKKTLAKFPCPETAFRRRGAPFTFDADAFVEIVTALKKGPVTQEDDPRLAIRLPSFDHAIQDPVDDDIYVPSSARVIIVEGNYLLFDESPWNKTSAMFDERWFVDVPPQIAKRRLIERDVHAGIETSREAAAARVEENDLQNGAVIRSKLIRPDVTFIN</sequence>
<protein>
    <recommendedName>
        <fullName evidence="1">Phosphoribulokinase/uridine kinase domain-containing protein</fullName>
    </recommendedName>
</protein>
<evidence type="ECO:0000259" key="1">
    <source>
        <dbReference type="Pfam" id="PF00485"/>
    </source>
</evidence>
<dbReference type="GeneID" id="27714758"/>
<gene>
    <name evidence="2" type="ORF">Z520_09012</name>
</gene>
<dbReference type="AlphaFoldDB" id="A0A0D2ID84"/>